<organism evidence="2 3">
    <name type="scientific">Ridgeia piscesae</name>
    <name type="common">Tubeworm</name>
    <dbReference type="NCBI Taxonomy" id="27915"/>
    <lineage>
        <taxon>Eukaryota</taxon>
        <taxon>Metazoa</taxon>
        <taxon>Spiralia</taxon>
        <taxon>Lophotrochozoa</taxon>
        <taxon>Annelida</taxon>
        <taxon>Polychaeta</taxon>
        <taxon>Sedentaria</taxon>
        <taxon>Canalipalpata</taxon>
        <taxon>Sabellida</taxon>
        <taxon>Siboglinidae</taxon>
        <taxon>Ridgeia</taxon>
    </lineage>
</organism>
<evidence type="ECO:0000256" key="1">
    <source>
        <dbReference type="SAM" id="MobiDB-lite"/>
    </source>
</evidence>
<dbReference type="AlphaFoldDB" id="A0AAD9KSW3"/>
<feature type="compositionally biased region" description="Polar residues" evidence="1">
    <location>
        <begin position="68"/>
        <end position="77"/>
    </location>
</feature>
<dbReference type="Proteomes" id="UP001209878">
    <property type="component" value="Unassembled WGS sequence"/>
</dbReference>
<comment type="caution">
    <text evidence="2">The sequence shown here is derived from an EMBL/GenBank/DDBJ whole genome shotgun (WGS) entry which is preliminary data.</text>
</comment>
<gene>
    <name evidence="2" type="ORF">NP493_632g00011</name>
</gene>
<evidence type="ECO:0000313" key="2">
    <source>
        <dbReference type="EMBL" id="KAK2176896.1"/>
    </source>
</evidence>
<protein>
    <submittedName>
        <fullName evidence="2">Uncharacterized protein</fullName>
    </submittedName>
</protein>
<feature type="region of interest" description="Disordered" evidence="1">
    <location>
        <begin position="53"/>
        <end position="82"/>
    </location>
</feature>
<accession>A0AAD9KSW3</accession>
<evidence type="ECO:0000313" key="3">
    <source>
        <dbReference type="Proteomes" id="UP001209878"/>
    </source>
</evidence>
<name>A0AAD9KSW3_RIDPI</name>
<proteinExistence type="predicted"/>
<dbReference type="EMBL" id="JAODUO010000631">
    <property type="protein sequence ID" value="KAK2176896.1"/>
    <property type="molecule type" value="Genomic_DNA"/>
</dbReference>
<keyword evidence="3" id="KW-1185">Reference proteome</keyword>
<sequence>MEGLTNFVSTSFDVRRLLAGVTGDRVTGDQDTMGDMCRVDTVADVSACDRTICTRDKSSPSPGSASSHEITMTSSLPDGQHRLPFFLSSISRDLVERREDESD</sequence>
<reference evidence="2" key="1">
    <citation type="journal article" date="2023" name="Mol. Biol. Evol.">
        <title>Third-Generation Sequencing Reveals the Adaptive Role of the Epigenome in Three Deep-Sea Polychaetes.</title>
        <authorList>
            <person name="Perez M."/>
            <person name="Aroh O."/>
            <person name="Sun Y."/>
            <person name="Lan Y."/>
            <person name="Juniper S.K."/>
            <person name="Young C.R."/>
            <person name="Angers B."/>
            <person name="Qian P.Y."/>
        </authorList>
    </citation>
    <scope>NUCLEOTIDE SEQUENCE</scope>
    <source>
        <strain evidence="2">R07B-5</strain>
    </source>
</reference>